<dbReference type="InterPro" id="IPR057326">
    <property type="entry name" value="KR_dom"/>
</dbReference>
<reference evidence="2 3" key="1">
    <citation type="submission" date="2023-11" db="EMBL/GenBank/DDBJ databases">
        <title>Paucibacter sp. nov., isolated from fresh soil in Korea.</title>
        <authorList>
            <person name="Le N.T.T."/>
        </authorList>
    </citation>
    <scope>NUCLEOTIDE SEQUENCE [LARGE SCALE GENOMIC DNA]</scope>
    <source>
        <strain evidence="2 3">R3-3</strain>
    </source>
</reference>
<dbReference type="SMART" id="SM00822">
    <property type="entry name" value="PKS_KR"/>
    <property type="match status" value="1"/>
</dbReference>
<protein>
    <submittedName>
        <fullName evidence="2">SDR family oxidoreductase</fullName>
    </submittedName>
</protein>
<gene>
    <name evidence="2" type="ORF">SNE35_05890</name>
</gene>
<feature type="domain" description="Ketoreductase" evidence="1">
    <location>
        <begin position="4"/>
        <end position="195"/>
    </location>
</feature>
<dbReference type="RefSeq" id="WP_320421934.1">
    <property type="nucleotide sequence ID" value="NZ_JAXCLA010000002.1"/>
</dbReference>
<dbReference type="SUPFAM" id="SSF51735">
    <property type="entry name" value="NAD(P)-binding Rossmann-fold domains"/>
    <property type="match status" value="1"/>
</dbReference>
<dbReference type="Pfam" id="PF00106">
    <property type="entry name" value="adh_short"/>
    <property type="match status" value="1"/>
</dbReference>
<organism evidence="2 3">
    <name type="scientific">Roseateles agri</name>
    <dbReference type="NCBI Taxonomy" id="3098619"/>
    <lineage>
        <taxon>Bacteria</taxon>
        <taxon>Pseudomonadati</taxon>
        <taxon>Pseudomonadota</taxon>
        <taxon>Betaproteobacteria</taxon>
        <taxon>Burkholderiales</taxon>
        <taxon>Sphaerotilaceae</taxon>
        <taxon>Roseateles</taxon>
    </lineage>
</organism>
<dbReference type="Proteomes" id="UP001285263">
    <property type="component" value="Unassembled WGS sequence"/>
</dbReference>
<comment type="caution">
    <text evidence="2">The sequence shown here is derived from an EMBL/GenBank/DDBJ whole genome shotgun (WGS) entry which is preliminary data.</text>
</comment>
<accession>A0ABU5DD16</accession>
<dbReference type="InterPro" id="IPR036291">
    <property type="entry name" value="NAD(P)-bd_dom_sf"/>
</dbReference>
<evidence type="ECO:0000313" key="2">
    <source>
        <dbReference type="EMBL" id="MDY0744024.1"/>
    </source>
</evidence>
<evidence type="ECO:0000259" key="1">
    <source>
        <dbReference type="SMART" id="SM00822"/>
    </source>
</evidence>
<dbReference type="Gene3D" id="3.40.50.720">
    <property type="entry name" value="NAD(P)-binding Rossmann-like Domain"/>
    <property type="match status" value="1"/>
</dbReference>
<dbReference type="InterPro" id="IPR002347">
    <property type="entry name" value="SDR_fam"/>
</dbReference>
<dbReference type="PANTHER" id="PTHR43975">
    <property type="entry name" value="ZGC:101858"/>
    <property type="match status" value="1"/>
</dbReference>
<proteinExistence type="predicted"/>
<dbReference type="EMBL" id="JAXCLA010000002">
    <property type="protein sequence ID" value="MDY0744024.1"/>
    <property type="molecule type" value="Genomic_DNA"/>
</dbReference>
<keyword evidence="3" id="KW-1185">Reference proteome</keyword>
<dbReference type="PANTHER" id="PTHR43975:SF2">
    <property type="entry name" value="EG:BACR7A4.14 PROTEIN-RELATED"/>
    <property type="match status" value="1"/>
</dbReference>
<evidence type="ECO:0000313" key="3">
    <source>
        <dbReference type="Proteomes" id="UP001285263"/>
    </source>
</evidence>
<dbReference type="PRINTS" id="PR00081">
    <property type="entry name" value="GDHRDH"/>
</dbReference>
<sequence>MLKSVAIVTGASSGIGRATAVRLARDFGAIVLVAKGAHDLEGAAAEVREAGADALAVQQDLSLPVSADAVVKATLDRFGRIDALVNVAGAVPGLDLFEMSDEQWDAGMALKFHGARRLTLRAWDALKASRGSVVFVSGNAAEQPKAAQAAVAAINAAIEALAKAFSERGVADGVQVNSVSPGAVMTGRRLGMLEKAAGARGITLDEMKAAFLKTAGIARFGEASEIAELMAFAVSPAARWMTGTVLRMDGGELKSV</sequence>
<name>A0ABU5DD16_9BURK</name>